<feature type="transmembrane region" description="Helical" evidence="1">
    <location>
        <begin position="89"/>
        <end position="106"/>
    </location>
</feature>
<dbReference type="VEuPathDB" id="FungiDB:RhiirA1_452315"/>
<reference evidence="2 3" key="1">
    <citation type="submission" date="2015-10" db="EMBL/GenBank/DDBJ databases">
        <title>Genome analyses suggest a sexual origin of heterokaryosis in a supposedly ancient asexual fungus.</title>
        <authorList>
            <person name="Ropars J."/>
            <person name="Sedzielewska K."/>
            <person name="Noel J."/>
            <person name="Charron P."/>
            <person name="Farinelli L."/>
            <person name="Marton T."/>
            <person name="Kruger M."/>
            <person name="Pelin A."/>
            <person name="Brachmann A."/>
            <person name="Corradi N."/>
        </authorList>
    </citation>
    <scope>NUCLEOTIDE SEQUENCE [LARGE SCALE GENOMIC DNA]</scope>
    <source>
        <strain evidence="2 3">A4</strain>
    </source>
</reference>
<dbReference type="Proteomes" id="UP000234323">
    <property type="component" value="Unassembled WGS sequence"/>
</dbReference>
<keyword evidence="1" id="KW-1133">Transmembrane helix</keyword>
<evidence type="ECO:0008006" key="4">
    <source>
        <dbReference type="Google" id="ProtNLM"/>
    </source>
</evidence>
<feature type="transmembrane region" description="Helical" evidence="1">
    <location>
        <begin position="16"/>
        <end position="35"/>
    </location>
</feature>
<gene>
    <name evidence="2" type="ORF">RhiirA4_394239</name>
</gene>
<dbReference type="VEuPathDB" id="FungiDB:RhiirFUN_003180"/>
<feature type="transmembrane region" description="Helical" evidence="1">
    <location>
        <begin position="112"/>
        <end position="131"/>
    </location>
</feature>
<evidence type="ECO:0000256" key="1">
    <source>
        <dbReference type="SAM" id="Phobius"/>
    </source>
</evidence>
<dbReference type="AlphaFoldDB" id="A0A2I1G0F9"/>
<dbReference type="EMBL" id="LLXI01000088">
    <property type="protein sequence ID" value="PKY40091.1"/>
    <property type="molecule type" value="Genomic_DNA"/>
</dbReference>
<sequence length="168" mass="18717">METFIDKEGLNNNCLIGTYIAIFFHLIIWATCLFVSEFARRRRPLSLPGLINEVSPPQQDGIPETIEVPIIANRVDNLYTKVTNAAKDSLLMIVIATLATQTGYGATTTSAILAWIFFIVSVCWILSIIFFDQTWIPLILLAIALSFISAIFALSFQPAGQPELDFLF</sequence>
<proteinExistence type="predicted"/>
<keyword evidence="1" id="KW-0472">Membrane</keyword>
<organism evidence="2 3">
    <name type="scientific">Rhizophagus irregularis</name>
    <dbReference type="NCBI Taxonomy" id="588596"/>
    <lineage>
        <taxon>Eukaryota</taxon>
        <taxon>Fungi</taxon>
        <taxon>Fungi incertae sedis</taxon>
        <taxon>Mucoromycota</taxon>
        <taxon>Glomeromycotina</taxon>
        <taxon>Glomeromycetes</taxon>
        <taxon>Glomerales</taxon>
        <taxon>Glomeraceae</taxon>
        <taxon>Rhizophagus</taxon>
    </lineage>
</organism>
<feature type="transmembrane region" description="Helical" evidence="1">
    <location>
        <begin position="138"/>
        <end position="159"/>
    </location>
</feature>
<name>A0A2I1G0F9_9GLOM</name>
<keyword evidence="1" id="KW-0812">Transmembrane</keyword>
<comment type="caution">
    <text evidence="2">The sequence shown here is derived from an EMBL/GenBank/DDBJ whole genome shotgun (WGS) entry which is preliminary data.</text>
</comment>
<protein>
    <recommendedName>
        <fullName evidence="4">Transmembrane protein</fullName>
    </recommendedName>
</protein>
<evidence type="ECO:0000313" key="2">
    <source>
        <dbReference type="EMBL" id="PKY40091.1"/>
    </source>
</evidence>
<accession>A0A2I1G0F9</accession>
<evidence type="ECO:0000313" key="3">
    <source>
        <dbReference type="Proteomes" id="UP000234323"/>
    </source>
</evidence>
<keyword evidence="3" id="KW-1185">Reference proteome</keyword>
<dbReference type="VEuPathDB" id="FungiDB:FUN_021339"/>